<evidence type="ECO:0000259" key="4">
    <source>
        <dbReference type="PROSITE" id="PS50883"/>
    </source>
</evidence>
<feature type="domain" description="PAC" evidence="3">
    <location>
        <begin position="109"/>
        <end position="161"/>
    </location>
</feature>
<dbReference type="InterPro" id="IPR001633">
    <property type="entry name" value="EAL_dom"/>
</dbReference>
<dbReference type="PROSITE" id="PS50883">
    <property type="entry name" value="EAL"/>
    <property type="match status" value="1"/>
</dbReference>
<dbReference type="InterPro" id="IPR000700">
    <property type="entry name" value="PAS-assoc_C"/>
</dbReference>
<evidence type="ECO:0000259" key="3">
    <source>
        <dbReference type="PROSITE" id="PS50113"/>
    </source>
</evidence>
<dbReference type="Pfam" id="PF13426">
    <property type="entry name" value="PAS_9"/>
    <property type="match status" value="1"/>
</dbReference>
<evidence type="ECO:0000259" key="5">
    <source>
        <dbReference type="PROSITE" id="PS50887"/>
    </source>
</evidence>
<feature type="region of interest" description="Disordered" evidence="1">
    <location>
        <begin position="1"/>
        <end position="26"/>
    </location>
</feature>
<protein>
    <submittedName>
        <fullName evidence="6">Bifunctional diguanylate cyclase/phosphodiesterase</fullName>
    </submittedName>
</protein>
<feature type="domain" description="PAS" evidence="2">
    <location>
        <begin position="35"/>
        <end position="79"/>
    </location>
</feature>
<evidence type="ECO:0000313" key="6">
    <source>
        <dbReference type="EMBL" id="MFC3107781.1"/>
    </source>
</evidence>
<dbReference type="SMART" id="SM00267">
    <property type="entry name" value="GGDEF"/>
    <property type="match status" value="1"/>
</dbReference>
<dbReference type="PROSITE" id="PS50112">
    <property type="entry name" value="PAS"/>
    <property type="match status" value="2"/>
</dbReference>
<proteinExistence type="predicted"/>
<evidence type="ECO:0000313" key="7">
    <source>
        <dbReference type="Proteomes" id="UP001595530"/>
    </source>
</evidence>
<dbReference type="Gene3D" id="3.30.450.20">
    <property type="entry name" value="PAS domain"/>
    <property type="match status" value="2"/>
</dbReference>
<dbReference type="SUPFAM" id="SSF141868">
    <property type="entry name" value="EAL domain-like"/>
    <property type="match status" value="1"/>
</dbReference>
<gene>
    <name evidence="6" type="ORF">ACFOFO_07370</name>
</gene>
<dbReference type="PROSITE" id="PS50887">
    <property type="entry name" value="GGDEF"/>
    <property type="match status" value="1"/>
</dbReference>
<dbReference type="CDD" id="cd01948">
    <property type="entry name" value="EAL"/>
    <property type="match status" value="1"/>
</dbReference>
<organism evidence="6 7">
    <name type="scientific">Undibacterium arcticum</name>
    <dbReference type="NCBI Taxonomy" id="1762892"/>
    <lineage>
        <taxon>Bacteria</taxon>
        <taxon>Pseudomonadati</taxon>
        <taxon>Pseudomonadota</taxon>
        <taxon>Betaproteobacteria</taxon>
        <taxon>Burkholderiales</taxon>
        <taxon>Oxalobacteraceae</taxon>
        <taxon>Undibacterium</taxon>
    </lineage>
</organism>
<dbReference type="SMART" id="SM00052">
    <property type="entry name" value="EAL"/>
    <property type="match status" value="1"/>
</dbReference>
<dbReference type="EMBL" id="JBHRTP010000019">
    <property type="protein sequence ID" value="MFC3107781.1"/>
    <property type="molecule type" value="Genomic_DNA"/>
</dbReference>
<accession>A0ABV7F0M8</accession>
<dbReference type="NCBIfam" id="TIGR00254">
    <property type="entry name" value="GGDEF"/>
    <property type="match status" value="1"/>
</dbReference>
<dbReference type="InterPro" id="IPR029787">
    <property type="entry name" value="Nucleotide_cyclase"/>
</dbReference>
<dbReference type="Pfam" id="PF00990">
    <property type="entry name" value="GGDEF"/>
    <property type="match status" value="1"/>
</dbReference>
<dbReference type="Proteomes" id="UP001595530">
    <property type="component" value="Unassembled WGS sequence"/>
</dbReference>
<dbReference type="PANTHER" id="PTHR44757:SF2">
    <property type="entry name" value="BIOFILM ARCHITECTURE MAINTENANCE PROTEIN MBAA"/>
    <property type="match status" value="1"/>
</dbReference>
<dbReference type="InterPro" id="IPR035919">
    <property type="entry name" value="EAL_sf"/>
</dbReference>
<dbReference type="SUPFAM" id="SSF55785">
    <property type="entry name" value="PYP-like sensor domain (PAS domain)"/>
    <property type="match status" value="2"/>
</dbReference>
<dbReference type="PROSITE" id="PS50113">
    <property type="entry name" value="PAC"/>
    <property type="match status" value="2"/>
</dbReference>
<dbReference type="InterPro" id="IPR043128">
    <property type="entry name" value="Rev_trsase/Diguanyl_cyclase"/>
</dbReference>
<dbReference type="SMART" id="SM00091">
    <property type="entry name" value="PAS"/>
    <property type="match status" value="2"/>
</dbReference>
<dbReference type="InterPro" id="IPR000160">
    <property type="entry name" value="GGDEF_dom"/>
</dbReference>
<keyword evidence="7" id="KW-1185">Reference proteome</keyword>
<feature type="domain" description="EAL" evidence="4">
    <location>
        <begin position="461"/>
        <end position="715"/>
    </location>
</feature>
<dbReference type="InterPro" id="IPR035965">
    <property type="entry name" value="PAS-like_dom_sf"/>
</dbReference>
<dbReference type="SUPFAM" id="SSF55073">
    <property type="entry name" value="Nucleotide cyclase"/>
    <property type="match status" value="1"/>
</dbReference>
<dbReference type="Pfam" id="PF00563">
    <property type="entry name" value="EAL"/>
    <property type="match status" value="1"/>
</dbReference>
<evidence type="ECO:0000256" key="1">
    <source>
        <dbReference type="SAM" id="MobiDB-lite"/>
    </source>
</evidence>
<dbReference type="NCBIfam" id="TIGR00229">
    <property type="entry name" value="sensory_box"/>
    <property type="match status" value="2"/>
</dbReference>
<dbReference type="CDD" id="cd00130">
    <property type="entry name" value="PAS"/>
    <property type="match status" value="2"/>
</dbReference>
<dbReference type="Pfam" id="PF08447">
    <property type="entry name" value="PAS_3"/>
    <property type="match status" value="1"/>
</dbReference>
<sequence length="717" mass="81236">MDNRGDELAWQADPVTPEPDADADPHVSHVYSHEQQRRFRVALDSSIDAIYLIDREQMRFIDANETASTTLGYSHRELLQLGPQDLKPDAGELDQIIKRFDEVIRSASKTGMIKTVHQRKDGTRLPVEVYLRAMLSEGRQIVVAVVRDISARLQAEVALRESEERFRVAFSQAAVGLAHVAPDGRWLMANQKMCEIVGYSQTELLTMRFQELTHPEDLPIDFELARRMRAREIHEKSREKRYLHKDGHYIWVNLTNSLVRDEDGNPKYFSTVIEDISRRKRVELELQHLANHDSLTGLPNRSLLQDRLSQAIGYANRMQRAMAVLVIDLDRFKNINDSLGHESGDLIIIEIGRRLAAQALDGDTLARLGGDEFVLLLSDADEEDVTMLAQRVLELVSQPLMLQGHEFYPSASVGISQYPKDGHDGATLLKNADTAMYRAKAAGRNNFQFYAHEMNARALDRLKLEGKLRRALEREEFVLHYQPQIDIRSGHIVGMEALLRWMPPGKAMLPPDEFISIAEETGLIVPIGEWVLRTACAQNRAWQAAGLPPVRMGVNLSARQFKQHDIAKMVTQVLQDTDYPASFLALEITESIVMENPELAAQTLHKLSDMGIHLSIDDFGTGYSSLSYLKRFPIDSLKIDKSFVHDLTTDTDDAAIAKAVIVLAHSMKLKVIAEGVETIEQLDFLRQQECDQMQGYYFSRPQPADQIAELFRSGRRL</sequence>
<dbReference type="InterPro" id="IPR000014">
    <property type="entry name" value="PAS"/>
</dbReference>
<dbReference type="PIRSF" id="PIRSF005925">
    <property type="entry name" value="Dos"/>
    <property type="match status" value="1"/>
</dbReference>
<dbReference type="PANTHER" id="PTHR44757">
    <property type="entry name" value="DIGUANYLATE CYCLASE DGCP"/>
    <property type="match status" value="1"/>
</dbReference>
<feature type="domain" description="PAC" evidence="3">
    <location>
        <begin position="236"/>
        <end position="288"/>
    </location>
</feature>
<dbReference type="SMART" id="SM00086">
    <property type="entry name" value="PAC"/>
    <property type="match status" value="2"/>
</dbReference>
<dbReference type="InterPro" id="IPR012226">
    <property type="entry name" value="Diguanyl_cyclase/Pdiesterase"/>
</dbReference>
<evidence type="ECO:0000259" key="2">
    <source>
        <dbReference type="PROSITE" id="PS50112"/>
    </source>
</evidence>
<name>A0ABV7F0M8_9BURK</name>
<dbReference type="InterPro" id="IPR001610">
    <property type="entry name" value="PAC"/>
</dbReference>
<dbReference type="InterPro" id="IPR013655">
    <property type="entry name" value="PAS_fold_3"/>
</dbReference>
<comment type="caution">
    <text evidence="6">The sequence shown here is derived from an EMBL/GenBank/DDBJ whole genome shotgun (WGS) entry which is preliminary data.</text>
</comment>
<dbReference type="Gene3D" id="3.30.70.270">
    <property type="match status" value="1"/>
</dbReference>
<feature type="domain" description="GGDEF" evidence="5">
    <location>
        <begin position="320"/>
        <end position="452"/>
    </location>
</feature>
<dbReference type="InterPro" id="IPR052155">
    <property type="entry name" value="Biofilm_reg_signaling"/>
</dbReference>
<dbReference type="Gene3D" id="3.20.20.450">
    <property type="entry name" value="EAL domain"/>
    <property type="match status" value="1"/>
</dbReference>
<dbReference type="CDD" id="cd01949">
    <property type="entry name" value="GGDEF"/>
    <property type="match status" value="1"/>
</dbReference>
<feature type="domain" description="PAS" evidence="2">
    <location>
        <begin position="162"/>
        <end position="217"/>
    </location>
</feature>
<reference evidence="7" key="1">
    <citation type="journal article" date="2019" name="Int. J. Syst. Evol. Microbiol.">
        <title>The Global Catalogue of Microorganisms (GCM) 10K type strain sequencing project: providing services to taxonomists for standard genome sequencing and annotation.</title>
        <authorList>
            <consortium name="The Broad Institute Genomics Platform"/>
            <consortium name="The Broad Institute Genome Sequencing Center for Infectious Disease"/>
            <person name="Wu L."/>
            <person name="Ma J."/>
        </authorList>
    </citation>
    <scope>NUCLEOTIDE SEQUENCE [LARGE SCALE GENOMIC DNA]</scope>
    <source>
        <strain evidence="7">KCTC 42986</strain>
    </source>
</reference>
<dbReference type="RefSeq" id="WP_390322710.1">
    <property type="nucleotide sequence ID" value="NZ_JBHRTP010000019.1"/>
</dbReference>